<proteinExistence type="predicted"/>
<evidence type="ECO:0000313" key="1">
    <source>
        <dbReference type="EMBL" id="QQE90243.1"/>
    </source>
</evidence>
<sequence length="91" mass="10288">MMINSILSLVLAGGLLALGGYLAAKSWPEQQDDPGQDLDTVDDDGLFDGWDGLAPRERKKRLAVYQRRVRARLAEQESEWLRARLREYAKG</sequence>
<dbReference type="AlphaFoldDB" id="A0AAP9YGH4"/>
<dbReference type="Proteomes" id="UP000596192">
    <property type="component" value="Chromosome"/>
</dbReference>
<name>A0AAP9YGH4_9GAMM</name>
<gene>
    <name evidence="1" type="ORF">GKQ51_08090</name>
</gene>
<organism evidence="1 2">
    <name type="scientific">Azotobacter chroococcum</name>
    <dbReference type="NCBI Taxonomy" id="353"/>
    <lineage>
        <taxon>Bacteria</taxon>
        <taxon>Pseudomonadati</taxon>
        <taxon>Pseudomonadota</taxon>
        <taxon>Gammaproteobacteria</taxon>
        <taxon>Pseudomonadales</taxon>
        <taxon>Pseudomonadaceae</taxon>
        <taxon>Azotobacter</taxon>
    </lineage>
</organism>
<dbReference type="RefSeq" id="WP_198867638.1">
    <property type="nucleotide sequence ID" value="NZ_CP066310.1"/>
</dbReference>
<protein>
    <submittedName>
        <fullName evidence="1">Uncharacterized protein</fullName>
    </submittedName>
</protein>
<dbReference type="EMBL" id="CP066310">
    <property type="protein sequence ID" value="QQE90243.1"/>
    <property type="molecule type" value="Genomic_DNA"/>
</dbReference>
<reference evidence="1 2" key="1">
    <citation type="submission" date="2020-12" db="EMBL/GenBank/DDBJ databases">
        <title>Genomic Analysis and Response surface optimization of nitrogen-fixing conditions for A. chroococcum strain HR1, Isolation from rhizosphere soil.</title>
        <authorList>
            <person name="Li J."/>
            <person name="Yang H."/>
            <person name="Liu H."/>
            <person name="Wang C."/>
            <person name="Tian Y."/>
            <person name="Lu X.Y."/>
        </authorList>
    </citation>
    <scope>NUCLEOTIDE SEQUENCE [LARGE SCALE GENOMIC DNA]</scope>
    <source>
        <strain evidence="1 2">HR1</strain>
    </source>
</reference>
<accession>A0AAP9YGH4</accession>
<evidence type="ECO:0000313" key="2">
    <source>
        <dbReference type="Proteomes" id="UP000596192"/>
    </source>
</evidence>